<gene>
    <name evidence="2" type="ORF">EUA03_09510</name>
</gene>
<feature type="region of interest" description="Disordered" evidence="1">
    <location>
        <begin position="356"/>
        <end position="452"/>
    </location>
</feature>
<proteinExistence type="predicted"/>
<evidence type="ECO:0000256" key="1">
    <source>
        <dbReference type="SAM" id="MobiDB-lite"/>
    </source>
</evidence>
<feature type="compositionally biased region" description="Low complexity" evidence="1">
    <location>
        <begin position="426"/>
        <end position="444"/>
    </location>
</feature>
<reference evidence="2 3" key="1">
    <citation type="submission" date="2019-01" db="EMBL/GenBank/DDBJ databases">
        <title>High-quality-draft genome sequences of five non-tuberculosis mycobacteriaceae isolated from a nosocomial environment.</title>
        <authorList>
            <person name="Tiago I."/>
            <person name="Alarico S."/>
            <person name="Pereira S.G."/>
            <person name="Coelho C."/>
            <person name="Maranha A."/>
            <person name="Empadinhas N."/>
        </authorList>
    </citation>
    <scope>NUCLEOTIDE SEQUENCE [LARGE SCALE GENOMIC DNA]</scope>
    <source>
        <strain evidence="2 3">24AIII</strain>
    </source>
</reference>
<evidence type="ECO:0000313" key="2">
    <source>
        <dbReference type="EMBL" id="TDK90639.1"/>
    </source>
</evidence>
<dbReference type="RefSeq" id="WP_133426399.1">
    <property type="nucleotide sequence ID" value="NZ_SDLO01000006.1"/>
</dbReference>
<feature type="region of interest" description="Disordered" evidence="1">
    <location>
        <begin position="303"/>
        <end position="335"/>
    </location>
</feature>
<feature type="compositionally biased region" description="Basic and acidic residues" evidence="1">
    <location>
        <begin position="311"/>
        <end position="327"/>
    </location>
</feature>
<dbReference type="Proteomes" id="UP000294929">
    <property type="component" value="Unassembled WGS sequence"/>
</dbReference>
<name>A0A4R5WIZ5_MYCMU</name>
<feature type="compositionally biased region" description="Basic and acidic residues" evidence="1">
    <location>
        <begin position="403"/>
        <end position="424"/>
    </location>
</feature>
<comment type="caution">
    <text evidence="2">The sequence shown here is derived from an EMBL/GenBank/DDBJ whole genome shotgun (WGS) entry which is preliminary data.</text>
</comment>
<evidence type="ECO:0000313" key="3">
    <source>
        <dbReference type="Proteomes" id="UP000294929"/>
    </source>
</evidence>
<protein>
    <recommendedName>
        <fullName evidence="4">PE-PGRS family protein</fullName>
    </recommendedName>
</protein>
<dbReference type="AlphaFoldDB" id="A0A4R5WIZ5"/>
<feature type="compositionally biased region" description="Basic and acidic residues" evidence="1">
    <location>
        <begin position="372"/>
        <end position="381"/>
    </location>
</feature>
<evidence type="ECO:0008006" key="4">
    <source>
        <dbReference type="Google" id="ProtNLM"/>
    </source>
</evidence>
<sequence>MAFELRRYSTAGMAMATAGVIAISPLTIPPPDLHLPAPTTVASTRTVDLTAFVNPLAVWGDVLTTTVADIGKLGQAFAADPFPLAKQAIANQVRYANQLMSIAQGVGNGVVNWANTVPDSLRTMAQQLAAGQISDAVMSGWGIFVNGVVGVLFPVLQLDIPQQVAQNMANVVKAITPVVAQLGFAVLNTMYQATDAFGDIAQNFYDAARVGDIVTAASELINVPANLTGAVLNGWGEGSKGMYGIFGSFGVVAAVMQGFKTIADAIKPPAPEAPVAATVDGPAAVPASATKVLAPATTAAVEASAPVKESSTPEKIKATVTKEDRKPATPVSTDAEAVETLPVKVTEPVKVAEPVKVETSTPAAEPVSAEPAKVETTKPVHQDSTTSELGTKATGATSSDSDSAGKQDKSDKSAGKSQKAEKAPKAQKSPKAPKVAKQPKKASSTHQSANAS</sequence>
<accession>A0A4R5WIZ5</accession>
<organism evidence="2 3">
    <name type="scientific">Mycolicibacterium mucogenicum</name>
    <name type="common">Mycobacterium mucogenicum</name>
    <dbReference type="NCBI Taxonomy" id="56689"/>
    <lineage>
        <taxon>Bacteria</taxon>
        <taxon>Bacillati</taxon>
        <taxon>Actinomycetota</taxon>
        <taxon>Actinomycetes</taxon>
        <taxon>Mycobacteriales</taxon>
        <taxon>Mycobacteriaceae</taxon>
        <taxon>Mycolicibacterium</taxon>
    </lineage>
</organism>
<dbReference type="EMBL" id="SDLO01000006">
    <property type="protein sequence ID" value="TDK90639.1"/>
    <property type="molecule type" value="Genomic_DNA"/>
</dbReference>
<feature type="compositionally biased region" description="Low complexity" evidence="1">
    <location>
        <begin position="390"/>
        <end position="402"/>
    </location>
</feature>